<sequence>MAPLGRKRKAGAAPIESADKREKLAEGAAVVIEHCTS</sequence>
<organism evidence="2 3">
    <name type="scientific">Rattus norvegicus</name>
    <name type="common">Rat</name>
    <dbReference type="NCBI Taxonomy" id="10116"/>
    <lineage>
        <taxon>Eukaryota</taxon>
        <taxon>Metazoa</taxon>
        <taxon>Chordata</taxon>
        <taxon>Craniata</taxon>
        <taxon>Vertebrata</taxon>
        <taxon>Euteleostomi</taxon>
        <taxon>Mammalia</taxon>
        <taxon>Eutheria</taxon>
        <taxon>Euarchontoglires</taxon>
        <taxon>Glires</taxon>
        <taxon>Rodentia</taxon>
        <taxon>Myomorpha</taxon>
        <taxon>Muroidea</taxon>
        <taxon>Muridae</taxon>
        <taxon>Murinae</taxon>
        <taxon>Rattus</taxon>
    </lineage>
</organism>
<reference evidence="2" key="1">
    <citation type="journal article" date="2005" name="Genome Res.">
        <title>Gene and alternative splicing annotation with AIR.</title>
        <authorList>
            <person name="Florea L."/>
            <person name="Di Francesco V."/>
            <person name="Miller J."/>
            <person name="Turner R."/>
            <person name="Yao A."/>
            <person name="Harris M."/>
            <person name="Walenz B."/>
            <person name="Mobarry C."/>
            <person name="Merkulov G.V."/>
            <person name="Charlab R."/>
            <person name="Dew I."/>
            <person name="Deng Z."/>
            <person name="Istrail S."/>
            <person name="Li P."/>
            <person name="Sutton G."/>
        </authorList>
    </citation>
    <scope>NUCLEOTIDE SEQUENCE</scope>
    <source>
        <strain evidence="2">BN</strain>
    </source>
</reference>
<proteinExistence type="predicted"/>
<reference evidence="2" key="2">
    <citation type="submission" date="2005-07" db="EMBL/GenBank/DDBJ databases">
        <authorList>
            <person name="Mural R.J."/>
            <person name="Li P.W."/>
            <person name="Adams M.D."/>
            <person name="Amanatides P.G."/>
            <person name="Baden-Tillson H."/>
            <person name="Barnstead M."/>
            <person name="Chin S.H."/>
            <person name="Dew I."/>
            <person name="Evans C.A."/>
            <person name="Ferriera S."/>
            <person name="Flanigan M."/>
            <person name="Fosler C."/>
            <person name="Glodek A."/>
            <person name="Gu Z."/>
            <person name="Holt R.A."/>
            <person name="Jennings D."/>
            <person name="Kraft C.L."/>
            <person name="Lu F."/>
            <person name="Nguyen T."/>
            <person name="Nusskern D.R."/>
            <person name="Pfannkoch C.M."/>
            <person name="Sitter C."/>
            <person name="Sutton G.G."/>
            <person name="Venter J.C."/>
            <person name="Wang Z."/>
            <person name="Woodage T."/>
            <person name="Zheng X.H."/>
            <person name="Zhong F."/>
        </authorList>
    </citation>
    <scope>NUCLEOTIDE SEQUENCE</scope>
    <source>
        <strain evidence="2">BN</strain>
        <strain evidence="3">BN, Sprague-Dawley</strain>
    </source>
</reference>
<gene>
    <name evidence="2" type="ORF">rCG_27335</name>
</gene>
<accession>A6HMQ6</accession>
<dbReference type="EMBL" id="CH473949">
    <property type="protein sequence ID" value="EDL79307.1"/>
    <property type="molecule type" value="Genomic_DNA"/>
</dbReference>
<dbReference type="AlphaFoldDB" id="A6HMQ6"/>
<evidence type="ECO:0000313" key="2">
    <source>
        <dbReference type="EMBL" id="EDL79307.1"/>
    </source>
</evidence>
<protein>
    <submittedName>
        <fullName evidence="2">RCG27335, isoform CRA_a</fullName>
    </submittedName>
</protein>
<feature type="compositionally biased region" description="Basic residues" evidence="1">
    <location>
        <begin position="1"/>
        <end position="10"/>
    </location>
</feature>
<name>A6HMQ6_RAT</name>
<feature type="region of interest" description="Disordered" evidence="1">
    <location>
        <begin position="1"/>
        <end position="20"/>
    </location>
</feature>
<evidence type="ECO:0000256" key="1">
    <source>
        <dbReference type="SAM" id="MobiDB-lite"/>
    </source>
</evidence>
<reference evidence="3" key="3">
    <citation type="submission" date="2005-09" db="EMBL/GenBank/DDBJ databases">
        <authorList>
            <person name="Mural R.J."/>
            <person name="Li P.W."/>
            <person name="Adams M.D."/>
            <person name="Amanatides P.G."/>
            <person name="Baden-Tillson H."/>
            <person name="Barnstead M."/>
            <person name="Chin S.H."/>
            <person name="Dew I."/>
            <person name="Evans C.A."/>
            <person name="Ferriera S."/>
            <person name="Flanigan M."/>
            <person name="Fosler C."/>
            <person name="Glodek A."/>
            <person name="Gu Z."/>
            <person name="Holt R.A."/>
            <person name="Jennings D."/>
            <person name="Kraft C.L."/>
            <person name="Lu F."/>
            <person name="Nguyen T."/>
            <person name="Nusskern D.R."/>
            <person name="Pfannkoch C.M."/>
            <person name="Sitter C."/>
            <person name="Sutton G.G."/>
            <person name="Venter J.C."/>
            <person name="Wang Z."/>
            <person name="Woodage T."/>
            <person name="Zheng X.H."/>
            <person name="Zhong F."/>
        </authorList>
    </citation>
    <scope>NUCLEOTIDE SEQUENCE [LARGE SCALE GENOMIC DNA]</scope>
    <source>
        <strain>BN</strain>
        <strain evidence="3">Sprague-Dawley</strain>
    </source>
</reference>
<evidence type="ECO:0000313" key="3">
    <source>
        <dbReference type="Proteomes" id="UP000234681"/>
    </source>
</evidence>
<dbReference type="EMBL" id="CH473949">
    <property type="protein sequence ID" value="EDL79308.1"/>
    <property type="molecule type" value="Genomic_DNA"/>
</dbReference>
<dbReference type="Proteomes" id="UP000234681">
    <property type="component" value="Chromosome 3"/>
</dbReference>